<gene>
    <name evidence="1" type="ORF">CYLTODRAFT_478520</name>
</gene>
<reference evidence="1 2" key="1">
    <citation type="journal article" date="2015" name="Fungal Genet. Biol.">
        <title>Evolution of novel wood decay mechanisms in Agaricales revealed by the genome sequences of Fistulina hepatica and Cylindrobasidium torrendii.</title>
        <authorList>
            <person name="Floudas D."/>
            <person name="Held B.W."/>
            <person name="Riley R."/>
            <person name="Nagy L.G."/>
            <person name="Koehler G."/>
            <person name="Ransdell A.S."/>
            <person name="Younus H."/>
            <person name="Chow J."/>
            <person name="Chiniquy J."/>
            <person name="Lipzen A."/>
            <person name="Tritt A."/>
            <person name="Sun H."/>
            <person name="Haridas S."/>
            <person name="LaButti K."/>
            <person name="Ohm R.A."/>
            <person name="Kues U."/>
            <person name="Blanchette R.A."/>
            <person name="Grigoriev I.V."/>
            <person name="Minto R.E."/>
            <person name="Hibbett D.S."/>
        </authorList>
    </citation>
    <scope>NUCLEOTIDE SEQUENCE [LARGE SCALE GENOMIC DNA]</scope>
    <source>
        <strain evidence="1 2">FP15055 ss-10</strain>
    </source>
</reference>
<accession>A0A0D7ATY3</accession>
<feature type="non-terminal residue" evidence="1">
    <location>
        <position position="305"/>
    </location>
</feature>
<keyword evidence="2" id="KW-1185">Reference proteome</keyword>
<evidence type="ECO:0000313" key="2">
    <source>
        <dbReference type="Proteomes" id="UP000054007"/>
    </source>
</evidence>
<dbReference type="AlphaFoldDB" id="A0A0D7ATY3"/>
<organism evidence="1 2">
    <name type="scientific">Cylindrobasidium torrendii FP15055 ss-10</name>
    <dbReference type="NCBI Taxonomy" id="1314674"/>
    <lineage>
        <taxon>Eukaryota</taxon>
        <taxon>Fungi</taxon>
        <taxon>Dikarya</taxon>
        <taxon>Basidiomycota</taxon>
        <taxon>Agaricomycotina</taxon>
        <taxon>Agaricomycetes</taxon>
        <taxon>Agaricomycetidae</taxon>
        <taxon>Agaricales</taxon>
        <taxon>Marasmiineae</taxon>
        <taxon>Physalacriaceae</taxon>
        <taxon>Cylindrobasidium</taxon>
    </lineage>
</organism>
<dbReference type="Proteomes" id="UP000054007">
    <property type="component" value="Unassembled WGS sequence"/>
</dbReference>
<proteinExistence type="predicted"/>
<name>A0A0D7ATY3_9AGAR</name>
<protein>
    <submittedName>
        <fullName evidence="1">Uncharacterized protein</fullName>
    </submittedName>
</protein>
<sequence>MAQLHEPPPSALDGPTYDVLQALSAFEDALFEPFTGSSYSAEAAEDALSVALTRGQLPSTVVSHFRRTSSVRSIINATVWFLDHGRRFVKDSYQRSPLCMPALHILAALLAYLQMHDLAHIVPADQWERTALSVAMAMLEGCFVATEHRAHVYLYTVSMALDVLDVWDIAIARHLLELTSLRMNVALGMILLTGLGPQTSTSATSRPPLGLIIKVVHDFHLADPSVTKTLIAYANLLSSLCRCLKLIRTRAFLEQTSDAAFPLGHMRRFCIATYSLSLLQMLTDGWAPRWTVMLLKEGILLELMK</sequence>
<evidence type="ECO:0000313" key="1">
    <source>
        <dbReference type="EMBL" id="KIY61470.1"/>
    </source>
</evidence>
<dbReference type="EMBL" id="KN880936">
    <property type="protein sequence ID" value="KIY61470.1"/>
    <property type="molecule type" value="Genomic_DNA"/>
</dbReference>